<dbReference type="SUPFAM" id="SSF53098">
    <property type="entry name" value="Ribonuclease H-like"/>
    <property type="match status" value="1"/>
</dbReference>
<dbReference type="PANTHER" id="PTHR46890:SF48">
    <property type="entry name" value="RNA-DIRECTED DNA POLYMERASE"/>
    <property type="match status" value="1"/>
</dbReference>
<name>A0AAD8U051_LOLMU</name>
<evidence type="ECO:0000259" key="1">
    <source>
        <dbReference type="Pfam" id="PF00078"/>
    </source>
</evidence>
<gene>
    <name evidence="3" type="ORF">QYE76_011975</name>
</gene>
<dbReference type="Pfam" id="PF00078">
    <property type="entry name" value="RVT_1"/>
    <property type="match status" value="1"/>
</dbReference>
<dbReference type="SUPFAM" id="SSF56672">
    <property type="entry name" value="DNA/RNA polymerases"/>
    <property type="match status" value="1"/>
</dbReference>
<evidence type="ECO:0008006" key="5">
    <source>
        <dbReference type="Google" id="ProtNLM"/>
    </source>
</evidence>
<dbReference type="InterPro" id="IPR012337">
    <property type="entry name" value="RNaseH-like_sf"/>
</dbReference>
<dbReference type="InterPro" id="IPR043502">
    <property type="entry name" value="DNA/RNA_pol_sf"/>
</dbReference>
<dbReference type="GO" id="GO:0003676">
    <property type="term" value="F:nucleic acid binding"/>
    <property type="evidence" value="ECO:0007669"/>
    <property type="project" value="InterPro"/>
</dbReference>
<organism evidence="3 4">
    <name type="scientific">Lolium multiflorum</name>
    <name type="common">Italian ryegrass</name>
    <name type="synonym">Lolium perenne subsp. multiflorum</name>
    <dbReference type="NCBI Taxonomy" id="4521"/>
    <lineage>
        <taxon>Eukaryota</taxon>
        <taxon>Viridiplantae</taxon>
        <taxon>Streptophyta</taxon>
        <taxon>Embryophyta</taxon>
        <taxon>Tracheophyta</taxon>
        <taxon>Spermatophyta</taxon>
        <taxon>Magnoliopsida</taxon>
        <taxon>Liliopsida</taxon>
        <taxon>Poales</taxon>
        <taxon>Poaceae</taxon>
        <taxon>BOP clade</taxon>
        <taxon>Pooideae</taxon>
        <taxon>Poodae</taxon>
        <taxon>Poeae</taxon>
        <taxon>Poeae Chloroplast Group 2 (Poeae type)</taxon>
        <taxon>Loliodinae</taxon>
        <taxon>Loliinae</taxon>
        <taxon>Lolium</taxon>
    </lineage>
</organism>
<proteinExistence type="predicted"/>
<protein>
    <recommendedName>
        <fullName evidence="5">Reverse transcriptase domain-containing protein</fullName>
    </recommendedName>
</protein>
<evidence type="ECO:0000259" key="2">
    <source>
        <dbReference type="Pfam" id="PF13456"/>
    </source>
</evidence>
<evidence type="ECO:0000313" key="3">
    <source>
        <dbReference type="EMBL" id="KAK1695278.1"/>
    </source>
</evidence>
<sequence length="766" mass="87010">MDRFRECLDMCGLADMGFKGYPYTWENRREGADNIQVRLDRGTATASFLELYPLSHVEHIATEESDHMALIIRVTGLSGGGQKFQPMGFMYEEMWSKHAGYEDMVKESWEKNCAAVPSIDGLWGSLKEMRRDMKKWSYDSFGSVRAEIKSLRSKLVRAKEMALLSGSSLEVREIETKLHEMFEREEVMFRQRSRQEWLQAGDRNTKYFHNRASHRRRKNTVRSLRREDGSSCNTDEEMRGMALAFYNSLYTSEGSSNMNTILNLIETSMTHDMNQKLTGAFSDAEIEVALFQMGPTKAPVPDGLPALFYQKHWELLKDHVCRAVKDFLEGKDCPADFNDTILVLIPKVNLPEVLTQFRPISLCNVLYKIAAKTLANRLKRILPFLISEELSAFVPGRLITDNVLIAYECVHAIRKRKRKKPLCAVKLDMMKAYDRVEWVFLEHMMLKMGFSERWVQMIMRCVCSARLSVKLNGGVSEMFLPSRGLRQGDPLSPYLFLFCVEGFSALLKKAQDNRKLTGVSFVESSVRPRELQGWLLDWMGQLTDKELAFGFMFIYQMWLARNEARDQDQIEDMHAIVRRSVGLVEEWWVSRPSGTPQMPKAVEQWCLPDEGVIKANADGAFLPGSVSGGIGVVLRDHHGGFLRGASCFLAAVTDPERAEILACREALLLATDTGVERVCLETDCMAVVAKLTSGEMDRSSHGPLVEEVKDLLKGFADSTVKHVRRSGNRIAHVLAREGCLNNCNRTWIEGPPNLIVELLASECARE</sequence>
<dbReference type="InterPro" id="IPR052343">
    <property type="entry name" value="Retrotransposon-Effector_Assoc"/>
</dbReference>
<dbReference type="Gene3D" id="3.30.420.10">
    <property type="entry name" value="Ribonuclease H-like superfamily/Ribonuclease H"/>
    <property type="match status" value="1"/>
</dbReference>
<comment type="caution">
    <text evidence="3">The sequence shown here is derived from an EMBL/GenBank/DDBJ whole genome shotgun (WGS) entry which is preliminary data.</text>
</comment>
<dbReference type="InterPro" id="IPR036397">
    <property type="entry name" value="RNaseH_sf"/>
</dbReference>
<dbReference type="CDD" id="cd01650">
    <property type="entry name" value="RT_nLTR_like"/>
    <property type="match status" value="1"/>
</dbReference>
<reference evidence="3" key="1">
    <citation type="submission" date="2023-07" db="EMBL/GenBank/DDBJ databases">
        <title>A chromosome-level genome assembly of Lolium multiflorum.</title>
        <authorList>
            <person name="Chen Y."/>
            <person name="Copetti D."/>
            <person name="Kolliker R."/>
            <person name="Studer B."/>
        </authorList>
    </citation>
    <scope>NUCLEOTIDE SEQUENCE</scope>
    <source>
        <strain evidence="3">02402/16</strain>
        <tissue evidence="3">Leaf</tissue>
    </source>
</reference>
<feature type="domain" description="RNase H type-1" evidence="2">
    <location>
        <begin position="616"/>
        <end position="737"/>
    </location>
</feature>
<dbReference type="InterPro" id="IPR000477">
    <property type="entry name" value="RT_dom"/>
</dbReference>
<dbReference type="Pfam" id="PF13456">
    <property type="entry name" value="RVT_3"/>
    <property type="match status" value="1"/>
</dbReference>
<dbReference type="EMBL" id="JAUUTY010000001">
    <property type="protein sequence ID" value="KAK1695278.1"/>
    <property type="molecule type" value="Genomic_DNA"/>
</dbReference>
<dbReference type="PANTHER" id="PTHR46890">
    <property type="entry name" value="NON-LTR RETROLELEMENT REVERSE TRANSCRIPTASE-LIKE PROTEIN-RELATED"/>
    <property type="match status" value="1"/>
</dbReference>
<feature type="domain" description="Reverse transcriptase" evidence="1">
    <location>
        <begin position="345"/>
        <end position="511"/>
    </location>
</feature>
<dbReference type="InterPro" id="IPR044730">
    <property type="entry name" value="RNase_H-like_dom_plant"/>
</dbReference>
<dbReference type="CDD" id="cd06222">
    <property type="entry name" value="RNase_H_like"/>
    <property type="match status" value="1"/>
</dbReference>
<dbReference type="Proteomes" id="UP001231189">
    <property type="component" value="Unassembled WGS sequence"/>
</dbReference>
<dbReference type="AlphaFoldDB" id="A0AAD8U051"/>
<keyword evidence="4" id="KW-1185">Reference proteome</keyword>
<dbReference type="GO" id="GO:0004523">
    <property type="term" value="F:RNA-DNA hybrid ribonuclease activity"/>
    <property type="evidence" value="ECO:0007669"/>
    <property type="project" value="InterPro"/>
</dbReference>
<accession>A0AAD8U051</accession>
<dbReference type="InterPro" id="IPR002156">
    <property type="entry name" value="RNaseH_domain"/>
</dbReference>
<evidence type="ECO:0000313" key="4">
    <source>
        <dbReference type="Proteomes" id="UP001231189"/>
    </source>
</evidence>